<evidence type="ECO:0000256" key="4">
    <source>
        <dbReference type="SAM" id="MobiDB-lite"/>
    </source>
</evidence>
<feature type="compositionally biased region" description="Polar residues" evidence="4">
    <location>
        <begin position="463"/>
        <end position="491"/>
    </location>
</feature>
<feature type="region of interest" description="Disordered" evidence="4">
    <location>
        <begin position="450"/>
        <end position="491"/>
    </location>
</feature>
<evidence type="ECO:0000256" key="5">
    <source>
        <dbReference type="SAM" id="Phobius"/>
    </source>
</evidence>
<dbReference type="Pfam" id="PF00015">
    <property type="entry name" value="MCPsignal"/>
    <property type="match status" value="1"/>
</dbReference>
<reference evidence="10" key="3">
    <citation type="submission" date="2023-06" db="EMBL/GenBank/DDBJ databases">
        <title>Pangenomics reveal diversification of enzyme families and niche specialization in globally abundant SAR202 bacteria.</title>
        <authorList>
            <person name="Saw J.H.W."/>
        </authorList>
    </citation>
    <scope>NUCLEOTIDE SEQUENCE [LARGE SCALE GENOMIC DNA]</scope>
    <source>
        <strain evidence="10">JH1073</strain>
    </source>
</reference>
<reference evidence="10 11" key="1">
    <citation type="submission" date="2019-11" db="EMBL/GenBank/DDBJ databases">
        <authorList>
            <person name="Cho J.-C."/>
        </authorList>
    </citation>
    <scope>NUCLEOTIDE SEQUENCE [LARGE SCALE GENOMIC DNA]</scope>
    <source>
        <strain evidence="9 10">JH1073</strain>
        <strain evidence="8 11">JH702</strain>
    </source>
</reference>
<keyword evidence="5" id="KW-1133">Transmembrane helix</keyword>
<evidence type="ECO:0000259" key="6">
    <source>
        <dbReference type="PROSITE" id="PS50111"/>
    </source>
</evidence>
<dbReference type="GO" id="GO:0007165">
    <property type="term" value="P:signal transduction"/>
    <property type="evidence" value="ECO:0007669"/>
    <property type="project" value="UniProtKB-KW"/>
</dbReference>
<comment type="similarity">
    <text evidence="2">Belongs to the methyl-accepting chemotaxis (MCP) protein family.</text>
</comment>
<dbReference type="EMBL" id="CP046147">
    <property type="protein sequence ID" value="WFG38926.1"/>
    <property type="molecule type" value="Genomic_DNA"/>
</dbReference>
<dbReference type="EMBL" id="WMBE01000001">
    <property type="protein sequence ID" value="MDG0866360.1"/>
    <property type="molecule type" value="Genomic_DNA"/>
</dbReference>
<dbReference type="PANTHER" id="PTHR32089">
    <property type="entry name" value="METHYL-ACCEPTING CHEMOTAXIS PROTEIN MCPB"/>
    <property type="match status" value="1"/>
</dbReference>
<dbReference type="SMART" id="SM00304">
    <property type="entry name" value="HAMP"/>
    <property type="match status" value="3"/>
</dbReference>
<name>A0AAJ5ZHK9_9CHLR</name>
<dbReference type="Proteomes" id="UP001321249">
    <property type="component" value="Unassembled WGS sequence"/>
</dbReference>
<dbReference type="Proteomes" id="UP001219901">
    <property type="component" value="Chromosome"/>
</dbReference>
<accession>A0AAJ5ZHK9</accession>
<dbReference type="SMART" id="SM00283">
    <property type="entry name" value="MA"/>
    <property type="match status" value="1"/>
</dbReference>
<keyword evidence="5" id="KW-0472">Membrane</keyword>
<dbReference type="InterPro" id="IPR004089">
    <property type="entry name" value="MCPsignal_dom"/>
</dbReference>
<feature type="domain" description="HAMP" evidence="7">
    <location>
        <begin position="371"/>
        <end position="422"/>
    </location>
</feature>
<dbReference type="PROSITE" id="PS50885">
    <property type="entry name" value="HAMP"/>
    <property type="match status" value="1"/>
</dbReference>
<gene>
    <name evidence="8" type="ORF">GKO46_04645</name>
    <name evidence="9" type="ORF">GKO48_04615</name>
</gene>
<evidence type="ECO:0000256" key="3">
    <source>
        <dbReference type="PROSITE-ProRule" id="PRU00284"/>
    </source>
</evidence>
<proteinExistence type="inferred from homology"/>
<evidence type="ECO:0000256" key="1">
    <source>
        <dbReference type="ARBA" id="ARBA00023224"/>
    </source>
</evidence>
<dbReference type="PROSITE" id="PS50111">
    <property type="entry name" value="CHEMOTAXIS_TRANSDUC_2"/>
    <property type="match status" value="1"/>
</dbReference>
<feature type="transmembrane region" description="Helical" evidence="5">
    <location>
        <begin position="328"/>
        <end position="347"/>
    </location>
</feature>
<dbReference type="Pfam" id="PF00672">
    <property type="entry name" value="HAMP"/>
    <property type="match status" value="1"/>
</dbReference>
<dbReference type="CDD" id="cd11386">
    <property type="entry name" value="MCP_signal"/>
    <property type="match status" value="1"/>
</dbReference>
<dbReference type="Gene3D" id="1.10.287.950">
    <property type="entry name" value="Methyl-accepting chemotaxis protein"/>
    <property type="match status" value="1"/>
</dbReference>
<dbReference type="Gene3D" id="6.10.340.10">
    <property type="match status" value="1"/>
</dbReference>
<dbReference type="GO" id="GO:0016020">
    <property type="term" value="C:membrane"/>
    <property type="evidence" value="ECO:0007669"/>
    <property type="project" value="InterPro"/>
</dbReference>
<dbReference type="AlphaFoldDB" id="A0AAJ5ZHK9"/>
<keyword evidence="5" id="KW-0812">Transmembrane</keyword>
<protein>
    <submittedName>
        <fullName evidence="9">HAMP domain-containing protein</fullName>
    </submittedName>
</protein>
<dbReference type="Gene3D" id="3.30.450.20">
    <property type="entry name" value="PAS domain"/>
    <property type="match status" value="1"/>
</dbReference>
<evidence type="ECO:0000259" key="7">
    <source>
        <dbReference type="PROSITE" id="PS50885"/>
    </source>
</evidence>
<evidence type="ECO:0000313" key="8">
    <source>
        <dbReference type="EMBL" id="MDG0866360.1"/>
    </source>
</evidence>
<organism evidence="9 10">
    <name type="scientific">Candidatus Lucifugimonas marina</name>
    <dbReference type="NCBI Taxonomy" id="3038979"/>
    <lineage>
        <taxon>Bacteria</taxon>
        <taxon>Bacillati</taxon>
        <taxon>Chloroflexota</taxon>
        <taxon>Dehalococcoidia</taxon>
        <taxon>SAR202 cluster</taxon>
        <taxon>Candidatus Lucifugimonadales</taxon>
        <taxon>Candidatus Lucifugimonadaceae</taxon>
        <taxon>Candidatus Lucifugimonas</taxon>
    </lineage>
</organism>
<evidence type="ECO:0000313" key="11">
    <source>
        <dbReference type="Proteomes" id="UP001321249"/>
    </source>
</evidence>
<dbReference type="SUPFAM" id="SSF58104">
    <property type="entry name" value="Methyl-accepting chemotaxis protein (MCP) signaling domain"/>
    <property type="match status" value="3"/>
</dbReference>
<evidence type="ECO:0000313" key="10">
    <source>
        <dbReference type="Proteomes" id="UP001219901"/>
    </source>
</evidence>
<dbReference type="RefSeq" id="WP_342822204.1">
    <property type="nucleotide sequence ID" value="NZ_CP046146.1"/>
</dbReference>
<keyword evidence="10" id="KW-1185">Reference proteome</keyword>
<dbReference type="CDD" id="cd06225">
    <property type="entry name" value="HAMP"/>
    <property type="match status" value="1"/>
</dbReference>
<keyword evidence="1 3" id="KW-0807">Transducer</keyword>
<evidence type="ECO:0000256" key="2">
    <source>
        <dbReference type="ARBA" id="ARBA00029447"/>
    </source>
</evidence>
<sequence length="815" mass="84707">MVSTTMKFLFGSLLGKLILAFLVLGVVPAATVGMISYQKAADSLTSESFQKLEAVRGIKTAQIEGYFGERLGDVSVLSSNATVKDAIHAFEDAFYAEGGVENGPLYAAATEQHADWLTQYNDEYGYYDLFLISKTGDIVWTAFKESDLGENIVTGSLADSPIGDVFQKGLTAVSVQDFAPYAPSGGVPAGFVSAPVYEAGDVIGVVALQLPLEAINTIMQQRDGMGETGESYLIGFDKRMRTDSYHDPTGHSVNASFAGTVADNGVDTEGARRAIAGETNTSIIIDYNGNPVLSSYAPLAIAGLEWAILSEIDEAEALIPAKALLNTFLLVLIISIAIVVAAGFYLARTIASGVKNVSEAAEELADEILPQLVTVTEAVAAGDLTKTSDVSIRSIEAKSKDEVGDLGRAFNSMGEQLGRLGEANVSMVANLREIVGQVSETAGDVSAASEQLASASEQAGSATQNIAEQAQGLSKGAQDQESAVTDTTESVKQLGSAIDQIAEGAQQQNQTVESTTQTINEVSRAITEVASNAQEASEGSKSADDAARKGLGIVEQTVEGMAQIKDAVSDVADRIGNLGEQSAEIGKIVAVIDDIAAQTNLLALNAAIEAARAGEQGRGFAVVADEVRQLAERVTTATSEIAGLIDGVQKGVEESVKATEKGTEEVERGSELANEAGESLNEIQAAVVTVTTQVEQISAAAEEVTASSDEMVKSIEGVMAITEETTAATEEMAASNDQVQQAMGSISAITTQTGASVEESSAATEELSSQVEEVVASSSALGDMAGVLTSAVARFKLSEDGQSNDAQSDDEQIAA</sequence>
<dbReference type="InterPro" id="IPR003660">
    <property type="entry name" value="HAMP_dom"/>
</dbReference>
<evidence type="ECO:0000313" key="9">
    <source>
        <dbReference type="EMBL" id="WFG38926.1"/>
    </source>
</evidence>
<feature type="compositionally biased region" description="Low complexity" evidence="4">
    <location>
        <begin position="450"/>
        <end position="462"/>
    </location>
</feature>
<reference evidence="9" key="2">
    <citation type="journal article" date="2023" name="Nat. Commun.">
        <title>Cultivation of marine bacteria of the SAR202 clade.</title>
        <authorList>
            <person name="Lim Y."/>
            <person name="Seo J.H."/>
            <person name="Giovannoni S.J."/>
            <person name="Kang I."/>
            <person name="Cho J.C."/>
        </authorList>
    </citation>
    <scope>NUCLEOTIDE SEQUENCE</scope>
    <source>
        <strain evidence="9">JH1073</strain>
    </source>
</reference>
<feature type="domain" description="Methyl-accepting transducer" evidence="6">
    <location>
        <begin position="483"/>
        <end position="719"/>
    </location>
</feature>
<dbReference type="PANTHER" id="PTHR32089:SF112">
    <property type="entry name" value="LYSOZYME-LIKE PROTEIN-RELATED"/>
    <property type="match status" value="1"/>
</dbReference>